<name>A0A915E191_9BILA</name>
<feature type="compositionally biased region" description="Low complexity" evidence="1">
    <location>
        <begin position="281"/>
        <end position="298"/>
    </location>
</feature>
<proteinExistence type="predicted"/>
<keyword evidence="3" id="KW-1185">Reference proteome</keyword>
<feature type="domain" description="Galaxin-like repeats" evidence="2">
    <location>
        <begin position="106"/>
        <end position="181"/>
    </location>
</feature>
<evidence type="ECO:0000259" key="2">
    <source>
        <dbReference type="Pfam" id="PF24748"/>
    </source>
</evidence>
<reference evidence="4" key="1">
    <citation type="submission" date="2022-11" db="UniProtKB">
        <authorList>
            <consortium name="WormBaseParasite"/>
        </authorList>
    </citation>
    <scope>IDENTIFICATION</scope>
</reference>
<dbReference type="WBParaSite" id="jg24823">
    <property type="protein sequence ID" value="jg24823"/>
    <property type="gene ID" value="jg24823"/>
</dbReference>
<accession>A0A915E191</accession>
<dbReference type="AlphaFoldDB" id="A0A915E191"/>
<evidence type="ECO:0000313" key="3">
    <source>
        <dbReference type="Proteomes" id="UP000887574"/>
    </source>
</evidence>
<dbReference type="Proteomes" id="UP000887574">
    <property type="component" value="Unplaced"/>
</dbReference>
<dbReference type="InterPro" id="IPR056601">
    <property type="entry name" value="Galaxin_dom"/>
</dbReference>
<evidence type="ECO:0000313" key="4">
    <source>
        <dbReference type="WBParaSite" id="jg24823"/>
    </source>
</evidence>
<sequence length="356" mass="38504">MRTNYVCAAGGRVMDKSLHISQLNSQFIEVMKSTTKTWPSKKPPFQFSASICCVYSRLLEQKSASTRHSTSNSARQSTVLSQKPFESKAPQVNSFLPAAGKMFGITCCGNQVINQLKKSAVRMCQTLSYDQTCCQGVVHNLPNGECCGTQAYPRNNVNVLCCGGVLNPNVEPGLVCCGTTPTTVVFGRLVVVTLSTSKNCSTAVVPFPKTLIQLFHYFFQASALLTPKPISAVTYHREPQSYDSSISCCAYPYEKITPKGPNGQCVNSPAPGTHHRDDPSKISSESGSDSGSESSQSGSEEKGQDKRGKQQANEHDTESSTISYGTSTSATTDVKVLNRLKWVNKLGANDLGHIPY</sequence>
<feature type="region of interest" description="Disordered" evidence="1">
    <location>
        <begin position="260"/>
        <end position="330"/>
    </location>
</feature>
<feature type="compositionally biased region" description="Polar residues" evidence="1">
    <location>
        <begin position="319"/>
        <end position="330"/>
    </location>
</feature>
<evidence type="ECO:0000256" key="1">
    <source>
        <dbReference type="SAM" id="MobiDB-lite"/>
    </source>
</evidence>
<protein>
    <recommendedName>
        <fullName evidence="2">Galaxin-like repeats domain-containing protein</fullName>
    </recommendedName>
</protein>
<organism evidence="3 4">
    <name type="scientific">Ditylenchus dipsaci</name>
    <dbReference type="NCBI Taxonomy" id="166011"/>
    <lineage>
        <taxon>Eukaryota</taxon>
        <taxon>Metazoa</taxon>
        <taxon>Ecdysozoa</taxon>
        <taxon>Nematoda</taxon>
        <taxon>Chromadorea</taxon>
        <taxon>Rhabditida</taxon>
        <taxon>Tylenchina</taxon>
        <taxon>Tylenchomorpha</taxon>
        <taxon>Sphaerularioidea</taxon>
        <taxon>Anguinidae</taxon>
        <taxon>Anguininae</taxon>
        <taxon>Ditylenchus</taxon>
    </lineage>
</organism>
<feature type="compositionally biased region" description="Basic and acidic residues" evidence="1">
    <location>
        <begin position="299"/>
        <end position="318"/>
    </location>
</feature>
<dbReference type="Pfam" id="PF24748">
    <property type="entry name" value="Galaxin_repeat"/>
    <property type="match status" value="1"/>
</dbReference>